<feature type="chain" id="PRO_5035165021" description="Lipoprotein" evidence="1">
    <location>
        <begin position="26"/>
        <end position="201"/>
    </location>
</feature>
<dbReference type="EMBL" id="BMGH01000001">
    <property type="protein sequence ID" value="GGD15057.1"/>
    <property type="molecule type" value="Genomic_DNA"/>
</dbReference>
<dbReference type="PROSITE" id="PS51257">
    <property type="entry name" value="PROKAR_LIPOPROTEIN"/>
    <property type="match status" value="1"/>
</dbReference>
<dbReference type="AlphaFoldDB" id="A0A8J2Y7I3"/>
<reference evidence="2" key="1">
    <citation type="journal article" date="2014" name="Int. J. Syst. Evol. Microbiol.">
        <title>Complete genome sequence of Corynebacterium casei LMG S-19264T (=DSM 44701T), isolated from a smear-ripened cheese.</title>
        <authorList>
            <consortium name="US DOE Joint Genome Institute (JGI-PGF)"/>
            <person name="Walter F."/>
            <person name="Albersmeier A."/>
            <person name="Kalinowski J."/>
            <person name="Ruckert C."/>
        </authorList>
    </citation>
    <scope>NUCLEOTIDE SEQUENCE</scope>
    <source>
        <strain evidence="2">CGMCC 1.12921</strain>
    </source>
</reference>
<sequence>MRRVTALILPALVLAACSGDNKAIAASGPCGPLQPVFDSRTNAVPFETVRKAKFKLGEVELDDKVTTGITLGDNLCTTSVMEGFFGQDANIYIFNCPVFQAGTLDREANEARAMEAFSRVEAMVTSCLGPDFIAETSEESTDLEVFRKTIWDFVDPPEIAAGSFRADPAYLELSYSPFMRGRSGPSGWLVELQLQEQRATE</sequence>
<proteinExistence type="predicted"/>
<reference evidence="2" key="2">
    <citation type="submission" date="2020-09" db="EMBL/GenBank/DDBJ databases">
        <authorList>
            <person name="Sun Q."/>
            <person name="Zhou Y."/>
        </authorList>
    </citation>
    <scope>NUCLEOTIDE SEQUENCE</scope>
    <source>
        <strain evidence="2">CGMCC 1.12921</strain>
    </source>
</reference>
<protein>
    <recommendedName>
        <fullName evidence="4">Lipoprotein</fullName>
    </recommendedName>
</protein>
<feature type="signal peptide" evidence="1">
    <location>
        <begin position="1"/>
        <end position="25"/>
    </location>
</feature>
<name>A0A8J2Y7I3_9PROT</name>
<organism evidence="2 3">
    <name type="scientific">Aquisalinus flavus</name>
    <dbReference type="NCBI Taxonomy" id="1526572"/>
    <lineage>
        <taxon>Bacteria</taxon>
        <taxon>Pseudomonadati</taxon>
        <taxon>Pseudomonadota</taxon>
        <taxon>Alphaproteobacteria</taxon>
        <taxon>Parvularculales</taxon>
        <taxon>Parvularculaceae</taxon>
        <taxon>Aquisalinus</taxon>
    </lineage>
</organism>
<dbReference type="RefSeq" id="WP_188158113.1">
    <property type="nucleotide sequence ID" value="NZ_BMGH01000001.1"/>
</dbReference>
<gene>
    <name evidence="2" type="ORF">GCM10011342_24810</name>
</gene>
<keyword evidence="1" id="KW-0732">Signal</keyword>
<evidence type="ECO:0000256" key="1">
    <source>
        <dbReference type="SAM" id="SignalP"/>
    </source>
</evidence>
<dbReference type="Proteomes" id="UP000613582">
    <property type="component" value="Unassembled WGS sequence"/>
</dbReference>
<evidence type="ECO:0000313" key="2">
    <source>
        <dbReference type="EMBL" id="GGD15057.1"/>
    </source>
</evidence>
<evidence type="ECO:0000313" key="3">
    <source>
        <dbReference type="Proteomes" id="UP000613582"/>
    </source>
</evidence>
<evidence type="ECO:0008006" key="4">
    <source>
        <dbReference type="Google" id="ProtNLM"/>
    </source>
</evidence>
<accession>A0A8J2Y7I3</accession>
<keyword evidence="3" id="KW-1185">Reference proteome</keyword>
<comment type="caution">
    <text evidence="2">The sequence shown here is derived from an EMBL/GenBank/DDBJ whole genome shotgun (WGS) entry which is preliminary data.</text>
</comment>